<dbReference type="Gene3D" id="3.40.50.620">
    <property type="entry name" value="HUPs"/>
    <property type="match status" value="1"/>
</dbReference>
<dbReference type="InterPro" id="IPR006015">
    <property type="entry name" value="Universal_stress_UspA"/>
</dbReference>
<dbReference type="Pfam" id="PF00582">
    <property type="entry name" value="Usp"/>
    <property type="match status" value="1"/>
</dbReference>
<accession>A0A4S4EIX5</accession>
<dbReference type="PRINTS" id="PR01438">
    <property type="entry name" value="UNVRSLSTRESS"/>
</dbReference>
<dbReference type="AlphaFoldDB" id="A0A4S4EIX5"/>
<protein>
    <recommendedName>
        <fullName evidence="1">UspA domain-containing protein</fullName>
    </recommendedName>
</protein>
<dbReference type="STRING" id="542762.A0A4S4EIX5"/>
<keyword evidence="3" id="KW-1185">Reference proteome</keyword>
<organism evidence="2 3">
    <name type="scientific">Camellia sinensis var. sinensis</name>
    <name type="common">China tea</name>
    <dbReference type="NCBI Taxonomy" id="542762"/>
    <lineage>
        <taxon>Eukaryota</taxon>
        <taxon>Viridiplantae</taxon>
        <taxon>Streptophyta</taxon>
        <taxon>Embryophyta</taxon>
        <taxon>Tracheophyta</taxon>
        <taxon>Spermatophyta</taxon>
        <taxon>Magnoliopsida</taxon>
        <taxon>eudicotyledons</taxon>
        <taxon>Gunneridae</taxon>
        <taxon>Pentapetalae</taxon>
        <taxon>asterids</taxon>
        <taxon>Ericales</taxon>
        <taxon>Theaceae</taxon>
        <taxon>Camellia</taxon>
    </lineage>
</organism>
<evidence type="ECO:0000313" key="2">
    <source>
        <dbReference type="EMBL" id="THG16491.1"/>
    </source>
</evidence>
<dbReference type="Proteomes" id="UP000306102">
    <property type="component" value="Unassembled WGS sequence"/>
</dbReference>
<name>A0A4S4EIX5_CAMSN</name>
<dbReference type="InterPro" id="IPR014729">
    <property type="entry name" value="Rossmann-like_a/b/a_fold"/>
</dbReference>
<dbReference type="InterPro" id="IPR006016">
    <property type="entry name" value="UspA"/>
</dbReference>
<gene>
    <name evidence="2" type="ORF">TEA_001672</name>
</gene>
<dbReference type="CDD" id="cd23659">
    <property type="entry name" value="USP_At3g01520-like"/>
    <property type="match status" value="1"/>
</dbReference>
<dbReference type="SUPFAM" id="SSF52402">
    <property type="entry name" value="Adenine nucleotide alpha hydrolases-like"/>
    <property type="match status" value="1"/>
</dbReference>
<evidence type="ECO:0000259" key="1">
    <source>
        <dbReference type="Pfam" id="PF00582"/>
    </source>
</evidence>
<reference evidence="2 3" key="1">
    <citation type="journal article" date="2018" name="Proc. Natl. Acad. Sci. U.S.A.">
        <title>Draft genome sequence of Camellia sinensis var. sinensis provides insights into the evolution of the tea genome and tea quality.</title>
        <authorList>
            <person name="Wei C."/>
            <person name="Yang H."/>
            <person name="Wang S."/>
            <person name="Zhao J."/>
            <person name="Liu C."/>
            <person name="Gao L."/>
            <person name="Xia E."/>
            <person name="Lu Y."/>
            <person name="Tai Y."/>
            <person name="She G."/>
            <person name="Sun J."/>
            <person name="Cao H."/>
            <person name="Tong W."/>
            <person name="Gao Q."/>
            <person name="Li Y."/>
            <person name="Deng W."/>
            <person name="Jiang X."/>
            <person name="Wang W."/>
            <person name="Chen Q."/>
            <person name="Zhang S."/>
            <person name="Li H."/>
            <person name="Wu J."/>
            <person name="Wang P."/>
            <person name="Li P."/>
            <person name="Shi C."/>
            <person name="Zheng F."/>
            <person name="Jian J."/>
            <person name="Huang B."/>
            <person name="Shan D."/>
            <person name="Shi M."/>
            <person name="Fang C."/>
            <person name="Yue Y."/>
            <person name="Li F."/>
            <person name="Li D."/>
            <person name="Wei S."/>
            <person name="Han B."/>
            <person name="Jiang C."/>
            <person name="Yin Y."/>
            <person name="Xia T."/>
            <person name="Zhang Z."/>
            <person name="Bennetzen J.L."/>
            <person name="Zhao S."/>
            <person name="Wan X."/>
        </authorList>
    </citation>
    <scope>NUCLEOTIDE SEQUENCE [LARGE SCALE GENOMIC DNA]</scope>
    <source>
        <strain evidence="3">cv. Shuchazao</strain>
        <tissue evidence="2">Leaf</tissue>
    </source>
</reference>
<sequence length="253" mass="28644">MQPLKTGKPLLQFSSIFSFFDTANFPFHYLTVYYYFQSNNKTFNSINRYPIHAFASYQIFFTPKAQKISQKRKEKKRKVCLSVSIMEVEKIIMEEERRVMVAVDESEESMYALSWCLTNLLSQNSKTNTLVLLYVKPPAPVSSSLDAPGFLFAGDVVASMEQYGKDLANSVMSRAEVVYRDCNNPVKVEKKIGTGDAKDVICIAAEKLDADILVMGSHDYGFFKRVLLGSVSDHCAKHVKCPVVVVKRPKNVY</sequence>
<comment type="caution">
    <text evidence="2">The sequence shown here is derived from an EMBL/GenBank/DDBJ whole genome shotgun (WGS) entry which is preliminary data.</text>
</comment>
<proteinExistence type="predicted"/>
<dbReference type="EMBL" id="SDRB02004071">
    <property type="protein sequence ID" value="THG16491.1"/>
    <property type="molecule type" value="Genomic_DNA"/>
</dbReference>
<dbReference type="PANTHER" id="PTHR31964:SF126">
    <property type="entry name" value="ADENINE NUCLEOTIDE ALPHA HYDROLASES-LIKE SUPERFAMILY PROTEIN"/>
    <property type="match status" value="1"/>
</dbReference>
<feature type="domain" description="UspA" evidence="1">
    <location>
        <begin position="97"/>
        <end position="247"/>
    </location>
</feature>
<evidence type="ECO:0000313" key="3">
    <source>
        <dbReference type="Proteomes" id="UP000306102"/>
    </source>
</evidence>
<dbReference type="PANTHER" id="PTHR31964">
    <property type="entry name" value="ADENINE NUCLEOTIDE ALPHA HYDROLASES-LIKE SUPERFAMILY PROTEIN"/>
    <property type="match status" value="1"/>
</dbReference>